<proteinExistence type="predicted"/>
<comment type="caution">
    <text evidence="2">The sequence shown here is derived from an EMBL/GenBank/DDBJ whole genome shotgun (WGS) entry which is preliminary data.</text>
</comment>
<organism evidence="2 3">
    <name type="scientific">Microbulbifer hydrolyticus</name>
    <dbReference type="NCBI Taxonomy" id="48074"/>
    <lineage>
        <taxon>Bacteria</taxon>
        <taxon>Pseudomonadati</taxon>
        <taxon>Pseudomonadota</taxon>
        <taxon>Gammaproteobacteria</taxon>
        <taxon>Cellvibrionales</taxon>
        <taxon>Microbulbiferaceae</taxon>
        <taxon>Microbulbifer</taxon>
    </lineage>
</organism>
<reference evidence="2 3" key="1">
    <citation type="submission" date="2020-08" db="EMBL/GenBank/DDBJ databases">
        <title>Genomic Encyclopedia of Type Strains, Phase IV (KMG-IV): sequencing the most valuable type-strain genomes for metagenomic binning, comparative biology and taxonomic classification.</title>
        <authorList>
            <person name="Goeker M."/>
        </authorList>
    </citation>
    <scope>NUCLEOTIDE SEQUENCE [LARGE SCALE GENOMIC DNA]</scope>
    <source>
        <strain evidence="2 3">DSM 11525</strain>
    </source>
</reference>
<accession>A0AA89T727</accession>
<dbReference type="EMBL" id="JACHHR010000013">
    <property type="protein sequence ID" value="MBB5213322.1"/>
    <property type="molecule type" value="Genomic_DNA"/>
</dbReference>
<sequence length="105" mass="11625">MKSIGTIIIVALLVFSATTLAQANCISEASAHRSVEVKIESSASCTKLNCTNVKARNIQSALAICHQTEKDFNFCGWHEKGRIRHVEMFQPEDGVYEVSIEKCHT</sequence>
<keyword evidence="1" id="KW-0732">Signal</keyword>
<evidence type="ECO:0000313" key="3">
    <source>
        <dbReference type="Proteomes" id="UP000563601"/>
    </source>
</evidence>
<evidence type="ECO:0000256" key="1">
    <source>
        <dbReference type="SAM" id="SignalP"/>
    </source>
</evidence>
<feature type="signal peptide" evidence="1">
    <location>
        <begin position="1"/>
        <end position="23"/>
    </location>
</feature>
<feature type="chain" id="PRO_5041681322" evidence="1">
    <location>
        <begin position="24"/>
        <end position="105"/>
    </location>
</feature>
<dbReference type="Proteomes" id="UP000563601">
    <property type="component" value="Unassembled WGS sequence"/>
</dbReference>
<gene>
    <name evidence="2" type="ORF">HNQ53_003578</name>
</gene>
<dbReference type="AlphaFoldDB" id="A0AA89T727"/>
<protein>
    <submittedName>
        <fullName evidence="2">Uncharacterized protein</fullName>
    </submittedName>
</protein>
<evidence type="ECO:0000313" key="2">
    <source>
        <dbReference type="EMBL" id="MBB5213322.1"/>
    </source>
</evidence>
<name>A0AA89T727_9GAMM</name>
<dbReference type="RefSeq" id="WP_237567853.1">
    <property type="nucleotide sequence ID" value="NZ_CP047491.1"/>
</dbReference>